<keyword evidence="8" id="KW-0865">Zymogen</keyword>
<dbReference type="Gene3D" id="3.40.50.1820">
    <property type="entry name" value="alpha/beta hydrolase"/>
    <property type="match status" value="1"/>
</dbReference>
<keyword evidence="4" id="KW-0121">Carboxypeptidase</keyword>
<evidence type="ECO:0000256" key="9">
    <source>
        <dbReference type="ARBA" id="ARBA00023157"/>
    </source>
</evidence>
<keyword evidence="7" id="KW-0378">Hydrolase</keyword>
<feature type="non-terminal residue" evidence="18">
    <location>
        <position position="1"/>
    </location>
</feature>
<name>A0AAV2PTT4_MEGNR</name>
<dbReference type="GO" id="GO:0005764">
    <property type="term" value="C:lysosome"/>
    <property type="evidence" value="ECO:0007669"/>
    <property type="project" value="UniProtKB-SubCell"/>
</dbReference>
<dbReference type="InterPro" id="IPR029058">
    <property type="entry name" value="AB_hydrolase_fold"/>
</dbReference>
<evidence type="ECO:0000256" key="15">
    <source>
        <dbReference type="ARBA" id="ARBA00073691"/>
    </source>
</evidence>
<evidence type="ECO:0000256" key="8">
    <source>
        <dbReference type="ARBA" id="ARBA00023145"/>
    </source>
</evidence>
<dbReference type="InterPro" id="IPR042269">
    <property type="entry name" value="Ser_carbopepase_S28_SKS"/>
</dbReference>
<evidence type="ECO:0000256" key="14">
    <source>
        <dbReference type="ARBA" id="ARBA00066456"/>
    </source>
</evidence>
<keyword evidence="10" id="KW-0325">Glycoprotein</keyword>
<keyword evidence="19" id="KW-1185">Reference proteome</keyword>
<evidence type="ECO:0000256" key="1">
    <source>
        <dbReference type="ARBA" id="ARBA00004371"/>
    </source>
</evidence>
<dbReference type="PANTHER" id="PTHR11010">
    <property type="entry name" value="PROTEASE S28 PRO-X CARBOXYPEPTIDASE-RELATED"/>
    <property type="match status" value="1"/>
</dbReference>
<evidence type="ECO:0000256" key="11">
    <source>
        <dbReference type="ARBA" id="ARBA00023228"/>
    </source>
</evidence>
<dbReference type="AlphaFoldDB" id="A0AAV2PTT4"/>
<evidence type="ECO:0000256" key="3">
    <source>
        <dbReference type="ARBA" id="ARBA00011738"/>
    </source>
</evidence>
<dbReference type="GO" id="GO:0008239">
    <property type="term" value="F:dipeptidyl-peptidase activity"/>
    <property type="evidence" value="ECO:0007669"/>
    <property type="project" value="TreeGrafter"/>
</dbReference>
<evidence type="ECO:0000313" key="19">
    <source>
        <dbReference type="Proteomes" id="UP001497623"/>
    </source>
</evidence>
<comment type="similarity">
    <text evidence="2">Belongs to the peptidase S28 family.</text>
</comment>
<dbReference type="PANTHER" id="PTHR11010:SF38">
    <property type="entry name" value="LYSOSOMAL PRO-X CARBOXYPEPTIDASE"/>
    <property type="match status" value="1"/>
</dbReference>
<comment type="caution">
    <text evidence="18">The sequence shown here is derived from an EMBL/GenBank/DDBJ whole genome shotgun (WGS) entry which is preliminary data.</text>
</comment>
<keyword evidence="11" id="KW-0458">Lysosome</keyword>
<comment type="catalytic activity">
    <reaction evidence="12">
        <text>Cleavage of a -Pro-|-Xaa bond to release a C-terminal amino acid.</text>
        <dbReference type="EC" id="3.4.16.2"/>
    </reaction>
</comment>
<evidence type="ECO:0000313" key="18">
    <source>
        <dbReference type="EMBL" id="CAL4064189.1"/>
    </source>
</evidence>
<comment type="subcellular location">
    <subcellularLocation>
        <location evidence="1">Lysosome</location>
    </subcellularLocation>
</comment>
<evidence type="ECO:0000256" key="17">
    <source>
        <dbReference type="ARBA" id="ARBA00076608"/>
    </source>
</evidence>
<comment type="subunit">
    <text evidence="3">Homodimer.</text>
</comment>
<keyword evidence="5" id="KW-0645">Protease</keyword>
<dbReference type="InterPro" id="IPR008758">
    <property type="entry name" value="Peptidase_S28"/>
</dbReference>
<comment type="function">
    <text evidence="13">Cleaves C-terminal amino acids linked to proline in peptides such as angiotensin II, III and des-Arg9-bradykinin. This cleavage occurs at acidic pH, but enzymatic activity is retained with some substrates at neutral pH.</text>
</comment>
<organism evidence="18 19">
    <name type="scientific">Meganyctiphanes norvegica</name>
    <name type="common">Northern krill</name>
    <name type="synonym">Thysanopoda norvegica</name>
    <dbReference type="NCBI Taxonomy" id="48144"/>
    <lineage>
        <taxon>Eukaryota</taxon>
        <taxon>Metazoa</taxon>
        <taxon>Ecdysozoa</taxon>
        <taxon>Arthropoda</taxon>
        <taxon>Crustacea</taxon>
        <taxon>Multicrustacea</taxon>
        <taxon>Malacostraca</taxon>
        <taxon>Eumalacostraca</taxon>
        <taxon>Eucarida</taxon>
        <taxon>Euphausiacea</taxon>
        <taxon>Euphausiidae</taxon>
        <taxon>Meganyctiphanes</taxon>
    </lineage>
</organism>
<gene>
    <name evidence="18" type="ORF">MNOR_LOCUS3899</name>
</gene>
<dbReference type="FunFam" id="1.20.120.980:FF:000002">
    <property type="entry name" value="lysosomal Pro-X carboxypeptidase"/>
    <property type="match status" value="1"/>
</dbReference>
<evidence type="ECO:0000256" key="13">
    <source>
        <dbReference type="ARBA" id="ARBA00059701"/>
    </source>
</evidence>
<dbReference type="EMBL" id="CAXKWB010001382">
    <property type="protein sequence ID" value="CAL4064189.1"/>
    <property type="molecule type" value="Genomic_DNA"/>
</dbReference>
<evidence type="ECO:0000256" key="5">
    <source>
        <dbReference type="ARBA" id="ARBA00022670"/>
    </source>
</evidence>
<evidence type="ECO:0000256" key="4">
    <source>
        <dbReference type="ARBA" id="ARBA00022645"/>
    </source>
</evidence>
<proteinExistence type="inferred from homology"/>
<dbReference type="GO" id="GO:0004185">
    <property type="term" value="F:serine-type carboxypeptidase activity"/>
    <property type="evidence" value="ECO:0007669"/>
    <property type="project" value="UniProtKB-EC"/>
</dbReference>
<dbReference type="Proteomes" id="UP001497623">
    <property type="component" value="Unassembled WGS sequence"/>
</dbReference>
<reference evidence="18 19" key="1">
    <citation type="submission" date="2024-05" db="EMBL/GenBank/DDBJ databases">
        <authorList>
            <person name="Wallberg A."/>
        </authorList>
    </citation>
    <scope>NUCLEOTIDE SEQUENCE [LARGE SCALE GENOMIC DNA]</scope>
</reference>
<evidence type="ECO:0000256" key="7">
    <source>
        <dbReference type="ARBA" id="ARBA00022801"/>
    </source>
</evidence>
<dbReference type="Pfam" id="PF05577">
    <property type="entry name" value="Peptidase_S28"/>
    <property type="match status" value="1"/>
</dbReference>
<sequence length="509" mass="57844">HCYLHNRSISGKSSRPISTLFGNIGEALKMLLLILVSVAFFEPVRSYTYDTYFYKQIVDHFSFANQDSFIQRYLINDESWDNKGPIFFYAGNEGDITLFAENTGFMWDIAPEFNALIVFAEHRYYGVSMPYGNKSFTDPKYSGYLTSEQALADYVELLSYLKAKIPGAADSPVIVFGGSYGGMLAAWFRIKYPHIVQGAIAASAPILQYIGLTPCDKFGQLVTSDFSKESEPCADVVRKSWAAIDRVVDDEMSLTWLNDAWNFCSPIKNSDDVKMLKDYLTNVWTNLAMVDYPYASDFLAPLPAFPIKEVCKKMQDSNLEDKLLLLEVFDGLSVYFNYTGKTKCLNIDQQADVRLDDHGWDFQACTEMVMPFCYDGINDFFEPTPWNLTEFADECYKNWKVQPRPLMAPKIYGGRDISAASNIVFSNGLLDPWSTGGVMWNVSESVVSIIIPEGAHHLDLRASDPNDPKSVIDARNLEKIYIKKWVEEYHEQNIEFGNYVLNEHKNSII</sequence>
<evidence type="ECO:0000256" key="6">
    <source>
        <dbReference type="ARBA" id="ARBA00022729"/>
    </source>
</evidence>
<accession>A0AAV2PTT4</accession>
<evidence type="ECO:0000256" key="2">
    <source>
        <dbReference type="ARBA" id="ARBA00011079"/>
    </source>
</evidence>
<dbReference type="GO" id="GO:0006508">
    <property type="term" value="P:proteolysis"/>
    <property type="evidence" value="ECO:0007669"/>
    <property type="project" value="UniProtKB-KW"/>
</dbReference>
<dbReference type="EC" id="3.4.16.2" evidence="14"/>
<evidence type="ECO:0000256" key="12">
    <source>
        <dbReference type="ARBA" id="ARBA00052013"/>
    </source>
</evidence>
<evidence type="ECO:0000256" key="10">
    <source>
        <dbReference type="ARBA" id="ARBA00023180"/>
    </source>
</evidence>
<keyword evidence="6" id="KW-0732">Signal</keyword>
<evidence type="ECO:0000256" key="16">
    <source>
        <dbReference type="ARBA" id="ARBA00076475"/>
    </source>
</evidence>
<protein>
    <recommendedName>
        <fullName evidence="15">Lysosomal Pro-X carboxypeptidase</fullName>
        <ecNumber evidence="14">3.4.16.2</ecNumber>
    </recommendedName>
    <alternativeName>
        <fullName evidence="17">Proline carboxypeptidase</fullName>
    </alternativeName>
    <alternativeName>
        <fullName evidence="16">Prolylcarboxypeptidase</fullName>
    </alternativeName>
</protein>
<dbReference type="SUPFAM" id="SSF53474">
    <property type="entry name" value="alpha/beta-Hydrolases"/>
    <property type="match status" value="1"/>
</dbReference>
<dbReference type="Gene3D" id="1.20.120.980">
    <property type="entry name" value="Serine carboxypeptidase S28, SKS domain"/>
    <property type="match status" value="1"/>
</dbReference>
<keyword evidence="9" id="KW-1015">Disulfide bond</keyword>